<organism evidence="3 4">
    <name type="scientific">Pseudonocardia eucalypti</name>
    <dbReference type="NCBI Taxonomy" id="648755"/>
    <lineage>
        <taxon>Bacteria</taxon>
        <taxon>Bacillati</taxon>
        <taxon>Actinomycetota</taxon>
        <taxon>Actinomycetes</taxon>
        <taxon>Pseudonocardiales</taxon>
        <taxon>Pseudonocardiaceae</taxon>
        <taxon>Pseudonocardia</taxon>
    </lineage>
</organism>
<protein>
    <submittedName>
        <fullName evidence="3">GGDEF domain-containing protein</fullName>
    </submittedName>
</protein>
<dbReference type="PROSITE" id="PS50887">
    <property type="entry name" value="GGDEF"/>
    <property type="match status" value="1"/>
</dbReference>
<dbReference type="Proteomes" id="UP001428817">
    <property type="component" value="Unassembled WGS sequence"/>
</dbReference>
<dbReference type="InterPro" id="IPR029787">
    <property type="entry name" value="Nucleotide_cyclase"/>
</dbReference>
<dbReference type="SMART" id="SM00267">
    <property type="entry name" value="GGDEF"/>
    <property type="match status" value="1"/>
</dbReference>
<dbReference type="SUPFAM" id="SSF55073">
    <property type="entry name" value="Nucleotide cyclase"/>
    <property type="match status" value="1"/>
</dbReference>
<evidence type="ECO:0000259" key="2">
    <source>
        <dbReference type="PROSITE" id="PS50887"/>
    </source>
</evidence>
<evidence type="ECO:0000313" key="4">
    <source>
        <dbReference type="Proteomes" id="UP001428817"/>
    </source>
</evidence>
<evidence type="ECO:0000256" key="1">
    <source>
        <dbReference type="SAM" id="MobiDB-lite"/>
    </source>
</evidence>
<reference evidence="4" key="1">
    <citation type="journal article" date="2019" name="Int. J. Syst. Evol. Microbiol.">
        <title>The Global Catalogue of Microorganisms (GCM) 10K type strain sequencing project: providing services to taxonomists for standard genome sequencing and annotation.</title>
        <authorList>
            <consortium name="The Broad Institute Genomics Platform"/>
            <consortium name="The Broad Institute Genome Sequencing Center for Infectious Disease"/>
            <person name="Wu L."/>
            <person name="Ma J."/>
        </authorList>
    </citation>
    <scope>NUCLEOTIDE SEQUENCE [LARGE SCALE GENOMIC DNA]</scope>
    <source>
        <strain evidence="4">JCM 18303</strain>
    </source>
</reference>
<evidence type="ECO:0000313" key="3">
    <source>
        <dbReference type="EMBL" id="GAA5170198.1"/>
    </source>
</evidence>
<keyword evidence="4" id="KW-1185">Reference proteome</keyword>
<dbReference type="PANTHER" id="PTHR45138:SF9">
    <property type="entry name" value="DIGUANYLATE CYCLASE DGCM-RELATED"/>
    <property type="match status" value="1"/>
</dbReference>
<accession>A0ABP9R115</accession>
<dbReference type="CDD" id="cd01949">
    <property type="entry name" value="GGDEF"/>
    <property type="match status" value="1"/>
</dbReference>
<dbReference type="InterPro" id="IPR000160">
    <property type="entry name" value="GGDEF_dom"/>
</dbReference>
<dbReference type="InterPro" id="IPR043128">
    <property type="entry name" value="Rev_trsase/Diguanyl_cyclase"/>
</dbReference>
<dbReference type="EMBL" id="BAABJP010000043">
    <property type="protein sequence ID" value="GAA5170198.1"/>
    <property type="molecule type" value="Genomic_DNA"/>
</dbReference>
<feature type="region of interest" description="Disordered" evidence="1">
    <location>
        <begin position="1"/>
        <end position="22"/>
    </location>
</feature>
<gene>
    <name evidence="3" type="ORF">GCM10023321_67030</name>
</gene>
<dbReference type="InterPro" id="IPR050469">
    <property type="entry name" value="Diguanylate_Cyclase"/>
</dbReference>
<feature type="domain" description="GGDEF" evidence="2">
    <location>
        <begin position="126"/>
        <end position="259"/>
    </location>
</feature>
<comment type="caution">
    <text evidence="3">The sequence shown here is derived from an EMBL/GenBank/DDBJ whole genome shotgun (WGS) entry which is preliminary data.</text>
</comment>
<dbReference type="Gene3D" id="3.30.70.270">
    <property type="match status" value="1"/>
</dbReference>
<dbReference type="PANTHER" id="PTHR45138">
    <property type="entry name" value="REGULATORY COMPONENTS OF SENSORY TRANSDUCTION SYSTEM"/>
    <property type="match status" value="1"/>
</dbReference>
<dbReference type="Pfam" id="PF00990">
    <property type="entry name" value="GGDEF"/>
    <property type="match status" value="1"/>
</dbReference>
<proteinExistence type="predicted"/>
<dbReference type="NCBIfam" id="TIGR00254">
    <property type="entry name" value="GGDEF"/>
    <property type="match status" value="1"/>
</dbReference>
<sequence>MGRNSARAGSVGPAPRQAGPLEDGALDAHLDAQLDSELAGAHISAAEELAGLGLWEEAYGRLRSAVEMLHGPDRPHPVRAELDRLRREHAMVHEQARRDFLTASYNRRYLDDRLSTLLDDPSVLRAGMALGMVDIDHFKKVNDRYGHPFGDRVLQRVVSELDAVLPEGCFCARYGGEEFALVLPGCDQDEAVAVCERARLRIDQHPWAELEPELRVTVSVGVAHSVSQPPDVEQLLMSADVLLYAAKGAGRNAVAYRRTCGTVALAGPAGARRDIPQPASVDC</sequence>
<name>A0ABP9R115_9PSEU</name>